<comment type="cofactor">
    <cofactor evidence="1">
        <name>Mg(2+)</name>
        <dbReference type="ChEBI" id="CHEBI:18420"/>
    </cofactor>
</comment>
<dbReference type="Pfam" id="PF00752">
    <property type="entry name" value="XPG_N"/>
    <property type="match status" value="1"/>
</dbReference>
<keyword evidence="9" id="KW-0460">Magnesium</keyword>
<keyword evidence="5" id="KW-0479">Metal-binding</keyword>
<evidence type="ECO:0000256" key="6">
    <source>
        <dbReference type="ARBA" id="ARBA00022759"/>
    </source>
</evidence>
<comment type="subcellular location">
    <subcellularLocation>
        <location evidence="2">Nucleus</location>
    </subcellularLocation>
</comment>
<evidence type="ECO:0000259" key="13">
    <source>
        <dbReference type="SMART" id="SM00484"/>
    </source>
</evidence>
<dbReference type="Pfam" id="PF00867">
    <property type="entry name" value="XPG_I"/>
    <property type="match status" value="1"/>
</dbReference>
<accession>A0A1S0UA48</accession>
<feature type="compositionally biased region" description="Basic residues" evidence="12">
    <location>
        <begin position="819"/>
        <end position="828"/>
    </location>
</feature>
<evidence type="ECO:0000256" key="8">
    <source>
        <dbReference type="ARBA" id="ARBA00022801"/>
    </source>
</evidence>
<dbReference type="OrthoDB" id="31113at2759"/>
<sequence>MGIQGLWQVLEPVAEPVILESLEGKRLAVDISIWLHQAAYGYSEHQHNARYPHLSLVLRRLAKLLFYKIRPLFVFDGPNVPIFKRKLLRDRQVKRYVEELTMTKAQKHVLQQLASSQLHGGEQRVNELSEVFVSQTKKRRDVDLFDASIPSTSKDEIKYKNTLDEETVTTYSSFDSSRSSEFDQIEFENLTTRDERVDYLLAIRDKVRGLKLREVPDDSKAFSNLQIDRLLKRNQINEQLQLLKDEALKLRVFSEDGQQSSSSSNIKLAAMEGLDRVHIITDDNEVQIIDEEKKVKKKVLMDSLAWPAFLEKIKVEKDENAKRADNSDDLKVGGFPDDDDYDNDDALQQAIYASLVQNSAQKCSNFQMTVHGYNHESKGDMIERLRTTFTERSKDLHHDTWSLSSETSDDFVEVLSELSEHFSEKVDDPSSSTKSVKDSTESAPKECLINDKECIGEKNRNVDNAQEESVAQSSSIRINPVDDADIFASTREEGVYKDCQDLLRICGIPYVIAPGEAEAQCCELERLGLVHGIISDDSDVWSFGAAMVYKNMFNQKRRLQMYSMETIHNQLGLSRWEAVQIALLSGGDYTSGLGGVGVVAALELISEFATVSRQVDTEPSEQAFENLHRISAWLNRHGSWNDLPPSCGSNNEQDMQKKKSMENTRRLKLRRLIEKNNATETLEAFPSREVFNAYAKPLVDNSMEKPKWRNINTEELESFVWEKLGWDRKHLEKQTNHSLLRWNEYLNPAAGGSGQSYQMHITSFSHRLQKSEQDQRLFLTARVKAALQRLVTIKNSQNQPLLGSAENNCAAEMKKMRTNKKLKRKRPIKPVVGKSAKSGKGSTTALMNKRKKLTGTRIAENNFASGELQLSEESSDNDTC</sequence>
<dbReference type="Gene3D" id="1.10.150.20">
    <property type="entry name" value="5' to 3' exonuclease, C-terminal subdomain"/>
    <property type="match status" value="1"/>
</dbReference>
<dbReference type="InterPro" id="IPR029060">
    <property type="entry name" value="PIN-like_dom_sf"/>
</dbReference>
<keyword evidence="4" id="KW-0540">Nuclease</keyword>
<dbReference type="SMART" id="SM00279">
    <property type="entry name" value="HhH2"/>
    <property type="match status" value="1"/>
</dbReference>
<evidence type="ECO:0000259" key="14">
    <source>
        <dbReference type="SMART" id="SM00485"/>
    </source>
</evidence>
<organism evidence="15">
    <name type="scientific">Loa loa</name>
    <name type="common">Eye worm</name>
    <name type="synonym">Filaria loa</name>
    <dbReference type="NCBI Taxonomy" id="7209"/>
    <lineage>
        <taxon>Eukaryota</taxon>
        <taxon>Metazoa</taxon>
        <taxon>Ecdysozoa</taxon>
        <taxon>Nematoda</taxon>
        <taxon>Chromadorea</taxon>
        <taxon>Rhabditida</taxon>
        <taxon>Spirurina</taxon>
        <taxon>Spiruromorpha</taxon>
        <taxon>Filarioidea</taxon>
        <taxon>Onchocercidae</taxon>
        <taxon>Loa</taxon>
    </lineage>
</organism>
<dbReference type="Gene3D" id="3.40.50.1010">
    <property type="entry name" value="5'-nuclease"/>
    <property type="match status" value="2"/>
</dbReference>
<keyword evidence="6" id="KW-0255">Endonuclease</keyword>
<protein>
    <submittedName>
        <fullName evidence="15">Uncharacterized protein</fullName>
    </submittedName>
</protein>
<reference evidence="15" key="1">
    <citation type="submission" date="2012-04" db="EMBL/GenBank/DDBJ databases">
        <title>The Genome Sequence of Loa loa.</title>
        <authorList>
            <consortium name="The Broad Institute Genome Sequencing Platform"/>
            <consortium name="Broad Institute Genome Sequencing Center for Infectious Disease"/>
            <person name="Nutman T.B."/>
            <person name="Fink D.L."/>
            <person name="Russ C."/>
            <person name="Young S."/>
            <person name="Zeng Q."/>
            <person name="Gargeya S."/>
            <person name="Alvarado L."/>
            <person name="Berlin A."/>
            <person name="Chapman S.B."/>
            <person name="Chen Z."/>
            <person name="Freedman E."/>
            <person name="Gellesch M."/>
            <person name="Goldberg J."/>
            <person name="Griggs A."/>
            <person name="Gujja S."/>
            <person name="Heilman E.R."/>
            <person name="Heiman D."/>
            <person name="Howarth C."/>
            <person name="Mehta T."/>
            <person name="Neiman D."/>
            <person name="Pearson M."/>
            <person name="Roberts A."/>
            <person name="Saif S."/>
            <person name="Shea T."/>
            <person name="Shenoy N."/>
            <person name="Sisk P."/>
            <person name="Stolte C."/>
            <person name="Sykes S."/>
            <person name="White J."/>
            <person name="Yandava C."/>
            <person name="Haas B."/>
            <person name="Henn M.R."/>
            <person name="Nusbaum C."/>
            <person name="Birren B."/>
        </authorList>
    </citation>
    <scope>NUCLEOTIDE SEQUENCE [LARGE SCALE GENOMIC DNA]</scope>
</reference>
<dbReference type="PRINTS" id="PR00853">
    <property type="entry name" value="XPGRADSUPER"/>
</dbReference>
<dbReference type="GeneID" id="9938359"/>
<feature type="region of interest" description="Disordered" evidence="12">
    <location>
        <begin position="819"/>
        <end position="880"/>
    </location>
</feature>
<evidence type="ECO:0000256" key="3">
    <source>
        <dbReference type="ARBA" id="ARBA00005283"/>
    </source>
</evidence>
<dbReference type="InterPro" id="IPR006085">
    <property type="entry name" value="XPG_DNA_repair_N"/>
</dbReference>
<evidence type="ECO:0000256" key="9">
    <source>
        <dbReference type="ARBA" id="ARBA00022842"/>
    </source>
</evidence>
<feature type="domain" description="XPG-I" evidence="13">
    <location>
        <begin position="504"/>
        <end position="573"/>
    </location>
</feature>
<proteinExistence type="inferred from homology"/>
<evidence type="ECO:0000256" key="11">
    <source>
        <dbReference type="ARBA" id="ARBA00023242"/>
    </source>
</evidence>
<dbReference type="InterPro" id="IPR006086">
    <property type="entry name" value="XPG-I_dom"/>
</dbReference>
<dbReference type="OMA" id="MNIPLIR"/>
<gene>
    <name evidence="15" type="ORF">LOAG_00986</name>
</gene>
<dbReference type="FunCoup" id="A0A1S0UA48">
    <property type="interactions" value="1887"/>
</dbReference>
<dbReference type="PRINTS" id="PR00066">
    <property type="entry name" value="XRODRMPGMNTG"/>
</dbReference>
<dbReference type="InterPro" id="IPR019974">
    <property type="entry name" value="XPG_CS"/>
</dbReference>
<evidence type="ECO:0000256" key="4">
    <source>
        <dbReference type="ARBA" id="ARBA00022722"/>
    </source>
</evidence>
<dbReference type="GO" id="GO:0046872">
    <property type="term" value="F:metal ion binding"/>
    <property type="evidence" value="ECO:0007669"/>
    <property type="project" value="UniProtKB-KW"/>
</dbReference>
<dbReference type="InterPro" id="IPR001044">
    <property type="entry name" value="XPG/Rad2_eukaryotes"/>
</dbReference>
<keyword evidence="7" id="KW-0227">DNA damage</keyword>
<dbReference type="RefSeq" id="XP_020303944.1">
    <property type="nucleotide sequence ID" value="XM_020445616.1"/>
</dbReference>
<dbReference type="PANTHER" id="PTHR16171:SF7">
    <property type="entry name" value="DNA REPAIR PROTEIN RAD2"/>
    <property type="match status" value="1"/>
</dbReference>
<dbReference type="PROSITE" id="PS00842">
    <property type="entry name" value="XPG_2"/>
    <property type="match status" value="1"/>
</dbReference>
<dbReference type="SUPFAM" id="SSF88723">
    <property type="entry name" value="PIN domain-like"/>
    <property type="match status" value="1"/>
</dbReference>
<dbReference type="CTD" id="9938359"/>
<dbReference type="PANTHER" id="PTHR16171">
    <property type="entry name" value="DNA REPAIR PROTEIN COMPLEMENTING XP-G CELLS-RELATED"/>
    <property type="match status" value="1"/>
</dbReference>
<feature type="domain" description="XPG N-terminal" evidence="14">
    <location>
        <begin position="1"/>
        <end position="98"/>
    </location>
</feature>
<keyword evidence="11" id="KW-0539">Nucleus</keyword>
<dbReference type="EMBL" id="JH712164">
    <property type="protein sequence ID" value="EFO27494.2"/>
    <property type="molecule type" value="Genomic_DNA"/>
</dbReference>
<dbReference type="KEGG" id="loa:LOAG_00986"/>
<evidence type="ECO:0000256" key="7">
    <source>
        <dbReference type="ARBA" id="ARBA00022763"/>
    </source>
</evidence>
<dbReference type="GO" id="GO:0005634">
    <property type="term" value="C:nucleus"/>
    <property type="evidence" value="ECO:0007669"/>
    <property type="project" value="UniProtKB-SubCell"/>
</dbReference>
<dbReference type="InterPro" id="IPR036279">
    <property type="entry name" value="5-3_exonuclease_C_sf"/>
</dbReference>
<dbReference type="SMART" id="SM00485">
    <property type="entry name" value="XPGN"/>
    <property type="match status" value="1"/>
</dbReference>
<dbReference type="InParanoid" id="A0A1S0UA48"/>
<evidence type="ECO:0000256" key="12">
    <source>
        <dbReference type="SAM" id="MobiDB-lite"/>
    </source>
</evidence>
<dbReference type="InterPro" id="IPR006084">
    <property type="entry name" value="XPG/Rad2"/>
</dbReference>
<feature type="compositionally biased region" description="Basic and acidic residues" evidence="12">
    <location>
        <begin position="435"/>
        <end position="444"/>
    </location>
</feature>
<evidence type="ECO:0000256" key="2">
    <source>
        <dbReference type="ARBA" id="ARBA00004123"/>
    </source>
</evidence>
<comment type="similarity">
    <text evidence="3">Belongs to the XPG/RAD2 endonuclease family. XPG subfamily.</text>
</comment>
<evidence type="ECO:0000256" key="5">
    <source>
        <dbReference type="ARBA" id="ARBA00022723"/>
    </source>
</evidence>
<evidence type="ECO:0000256" key="1">
    <source>
        <dbReference type="ARBA" id="ARBA00001946"/>
    </source>
</evidence>
<dbReference type="InterPro" id="IPR008918">
    <property type="entry name" value="HhH2"/>
</dbReference>
<name>A0A1S0UA48_LOALO</name>
<keyword evidence="8" id="KW-0378">Hydrolase</keyword>
<dbReference type="GO" id="GO:0004520">
    <property type="term" value="F:DNA endonuclease activity"/>
    <property type="evidence" value="ECO:0007669"/>
    <property type="project" value="TreeGrafter"/>
</dbReference>
<dbReference type="SMART" id="SM00484">
    <property type="entry name" value="XPGI"/>
    <property type="match status" value="1"/>
</dbReference>
<dbReference type="GO" id="GO:0003697">
    <property type="term" value="F:single-stranded DNA binding"/>
    <property type="evidence" value="ECO:0007669"/>
    <property type="project" value="InterPro"/>
</dbReference>
<dbReference type="GO" id="GO:0016788">
    <property type="term" value="F:hydrolase activity, acting on ester bonds"/>
    <property type="evidence" value="ECO:0007669"/>
    <property type="project" value="InterPro"/>
</dbReference>
<dbReference type="CDD" id="cd09868">
    <property type="entry name" value="PIN_XPG_RAD2"/>
    <property type="match status" value="2"/>
</dbReference>
<evidence type="ECO:0000256" key="10">
    <source>
        <dbReference type="ARBA" id="ARBA00023204"/>
    </source>
</evidence>
<evidence type="ECO:0000313" key="15">
    <source>
        <dbReference type="EMBL" id="EFO27494.2"/>
    </source>
</evidence>
<dbReference type="AlphaFoldDB" id="A0A1S0UA48"/>
<feature type="region of interest" description="Disordered" evidence="12">
    <location>
        <begin position="422"/>
        <end position="444"/>
    </location>
</feature>
<dbReference type="SUPFAM" id="SSF47807">
    <property type="entry name" value="5' to 3' exonuclease, C-terminal subdomain"/>
    <property type="match status" value="1"/>
</dbReference>
<dbReference type="GO" id="GO:0006289">
    <property type="term" value="P:nucleotide-excision repair"/>
    <property type="evidence" value="ECO:0007669"/>
    <property type="project" value="InterPro"/>
</dbReference>
<keyword evidence="10" id="KW-0234">DNA repair</keyword>